<evidence type="ECO:0000313" key="2">
    <source>
        <dbReference type="Proteomes" id="UP001589838"/>
    </source>
</evidence>
<keyword evidence="2" id="KW-1185">Reference proteome</keyword>
<evidence type="ECO:0008006" key="3">
    <source>
        <dbReference type="Google" id="ProtNLM"/>
    </source>
</evidence>
<evidence type="ECO:0000313" key="1">
    <source>
        <dbReference type="EMBL" id="MFC0469147.1"/>
    </source>
</evidence>
<dbReference type="Proteomes" id="UP001589838">
    <property type="component" value="Unassembled WGS sequence"/>
</dbReference>
<gene>
    <name evidence="1" type="ORF">ACFFHM_00825</name>
</gene>
<reference evidence="1 2" key="1">
    <citation type="submission" date="2024-09" db="EMBL/GenBank/DDBJ databases">
        <authorList>
            <person name="Sun Q."/>
            <person name="Mori K."/>
        </authorList>
    </citation>
    <scope>NUCLEOTIDE SEQUENCE [LARGE SCALE GENOMIC DNA]</scope>
    <source>
        <strain evidence="1 2">NCAIM B.02610</strain>
    </source>
</reference>
<dbReference type="EMBL" id="JBHLUX010000001">
    <property type="protein sequence ID" value="MFC0469147.1"/>
    <property type="molecule type" value="Genomic_DNA"/>
</dbReference>
<dbReference type="InterPro" id="IPR013325">
    <property type="entry name" value="RNA_pol_sigma_r2"/>
</dbReference>
<accession>A0ABV6K752</accession>
<organism evidence="1 2">
    <name type="scientific">Halalkalibacter kiskunsagensis</name>
    <dbReference type="NCBI Taxonomy" id="1548599"/>
    <lineage>
        <taxon>Bacteria</taxon>
        <taxon>Bacillati</taxon>
        <taxon>Bacillota</taxon>
        <taxon>Bacilli</taxon>
        <taxon>Bacillales</taxon>
        <taxon>Bacillaceae</taxon>
        <taxon>Halalkalibacter</taxon>
    </lineage>
</organism>
<dbReference type="SUPFAM" id="SSF88946">
    <property type="entry name" value="Sigma2 domain of RNA polymerase sigma factors"/>
    <property type="match status" value="1"/>
</dbReference>
<dbReference type="Gene3D" id="1.10.1740.10">
    <property type="match status" value="1"/>
</dbReference>
<protein>
    <recommendedName>
        <fullName evidence="3">RNA polymerase sigma-70 region 2 domain-containing protein</fullName>
    </recommendedName>
</protein>
<name>A0ABV6K752_9BACI</name>
<comment type="caution">
    <text evidence="1">The sequence shown here is derived from an EMBL/GenBank/DDBJ whole genome shotgun (WGS) entry which is preliminary data.</text>
</comment>
<proteinExistence type="predicted"/>
<dbReference type="RefSeq" id="WP_335958334.1">
    <property type="nucleotide sequence ID" value="NZ_JAXBLX010000001.1"/>
</dbReference>
<sequence length="63" mass="7726">MNSKEKSFEEVLTLYQSIIRKQFVALRLYKDYDEFYQIGCIALWNAYQNFNPEKQPNYFDLFL</sequence>